<dbReference type="Proteomes" id="UP000775770">
    <property type="component" value="Unassembled WGS sequence"/>
</dbReference>
<gene>
    <name evidence="1" type="ORF">HXM90_07905</name>
</gene>
<organism evidence="1 2">
    <name type="scientific">Oribacterium sinus</name>
    <dbReference type="NCBI Taxonomy" id="237576"/>
    <lineage>
        <taxon>Bacteria</taxon>
        <taxon>Bacillati</taxon>
        <taxon>Bacillota</taxon>
        <taxon>Clostridia</taxon>
        <taxon>Lachnospirales</taxon>
        <taxon>Lachnospiraceae</taxon>
        <taxon>Oribacterium</taxon>
    </lineage>
</organism>
<evidence type="ECO:0000313" key="1">
    <source>
        <dbReference type="EMBL" id="MBF1273320.1"/>
    </source>
</evidence>
<reference evidence="1" key="1">
    <citation type="submission" date="2020-04" db="EMBL/GenBank/DDBJ databases">
        <title>Deep metagenomics examines the oral microbiome during advanced dental caries in children, revealing novel taxa and co-occurrences with host molecules.</title>
        <authorList>
            <person name="Baker J.L."/>
            <person name="Morton J.T."/>
            <person name="Dinis M."/>
            <person name="Alvarez R."/>
            <person name="Tran N.C."/>
            <person name="Knight R."/>
            <person name="Edlund A."/>
        </authorList>
    </citation>
    <scope>NUCLEOTIDE SEQUENCE</scope>
    <source>
        <strain evidence="1">JCVI_38_bin.19</strain>
    </source>
</reference>
<sequence>MEDDMEKELLGWLSPKGDFFPTDWGKHCMEAEKILMKLGLYEEFSKQSLFNAGDFLSGRGYVLLHNPSKKKLMATALCPLSKAQRDFLYGYFLELGRGREAEYYLEEAF</sequence>
<proteinExistence type="predicted"/>
<protein>
    <submittedName>
        <fullName evidence="1">Uncharacterized protein</fullName>
    </submittedName>
</protein>
<comment type="caution">
    <text evidence="1">The sequence shown here is derived from an EMBL/GenBank/DDBJ whole genome shotgun (WGS) entry which is preliminary data.</text>
</comment>
<dbReference type="AlphaFoldDB" id="A0A930DM09"/>
<accession>A0A930DM09</accession>
<evidence type="ECO:0000313" key="2">
    <source>
        <dbReference type="Proteomes" id="UP000775770"/>
    </source>
</evidence>
<name>A0A930DM09_9FIRM</name>
<dbReference type="EMBL" id="JABZRA010000124">
    <property type="protein sequence ID" value="MBF1273320.1"/>
    <property type="molecule type" value="Genomic_DNA"/>
</dbReference>